<keyword evidence="1" id="KW-0812">Transmembrane</keyword>
<proteinExistence type="predicted"/>
<protein>
    <submittedName>
        <fullName evidence="2">Uncharacterized protein</fullName>
    </submittedName>
</protein>
<dbReference type="EMBL" id="MCGO01000010">
    <property type="protein sequence ID" value="ORY49179.1"/>
    <property type="molecule type" value="Genomic_DNA"/>
</dbReference>
<keyword evidence="1" id="KW-1133">Transmembrane helix</keyword>
<feature type="transmembrane region" description="Helical" evidence="1">
    <location>
        <begin position="116"/>
        <end position="138"/>
    </location>
</feature>
<dbReference type="Proteomes" id="UP000193642">
    <property type="component" value="Unassembled WGS sequence"/>
</dbReference>
<accession>A0A1Y2CQ66</accession>
<keyword evidence="1" id="KW-0472">Membrane</keyword>
<name>A0A1Y2CQ66_9FUNG</name>
<evidence type="ECO:0000313" key="3">
    <source>
        <dbReference type="Proteomes" id="UP000193642"/>
    </source>
</evidence>
<keyword evidence="3" id="KW-1185">Reference proteome</keyword>
<evidence type="ECO:0000256" key="1">
    <source>
        <dbReference type="SAM" id="Phobius"/>
    </source>
</evidence>
<organism evidence="2 3">
    <name type="scientific">Rhizoclosmatium globosum</name>
    <dbReference type="NCBI Taxonomy" id="329046"/>
    <lineage>
        <taxon>Eukaryota</taxon>
        <taxon>Fungi</taxon>
        <taxon>Fungi incertae sedis</taxon>
        <taxon>Chytridiomycota</taxon>
        <taxon>Chytridiomycota incertae sedis</taxon>
        <taxon>Chytridiomycetes</taxon>
        <taxon>Chytridiales</taxon>
        <taxon>Chytriomycetaceae</taxon>
        <taxon>Rhizoclosmatium</taxon>
    </lineage>
</organism>
<reference evidence="2 3" key="1">
    <citation type="submission" date="2016-07" db="EMBL/GenBank/DDBJ databases">
        <title>Pervasive Adenine N6-methylation of Active Genes in Fungi.</title>
        <authorList>
            <consortium name="DOE Joint Genome Institute"/>
            <person name="Mondo S.J."/>
            <person name="Dannebaum R.O."/>
            <person name="Kuo R.C."/>
            <person name="Labutti K."/>
            <person name="Haridas S."/>
            <person name="Kuo A."/>
            <person name="Salamov A."/>
            <person name="Ahrendt S.R."/>
            <person name="Lipzen A."/>
            <person name="Sullivan W."/>
            <person name="Andreopoulos W.B."/>
            <person name="Clum A."/>
            <person name="Lindquist E."/>
            <person name="Daum C."/>
            <person name="Ramamoorthy G.K."/>
            <person name="Gryganskyi A."/>
            <person name="Culley D."/>
            <person name="Magnuson J.K."/>
            <person name="James T.Y."/>
            <person name="O'Malley M.A."/>
            <person name="Stajich J.E."/>
            <person name="Spatafora J.W."/>
            <person name="Visel A."/>
            <person name="Grigoriev I.V."/>
        </authorList>
    </citation>
    <scope>NUCLEOTIDE SEQUENCE [LARGE SCALE GENOMIC DNA]</scope>
    <source>
        <strain evidence="2 3">JEL800</strain>
    </source>
</reference>
<comment type="caution">
    <text evidence="2">The sequence shown here is derived from an EMBL/GenBank/DDBJ whole genome shotgun (WGS) entry which is preliminary data.</text>
</comment>
<dbReference type="OrthoDB" id="2166884at2759"/>
<feature type="transmembrane region" description="Helical" evidence="1">
    <location>
        <begin position="36"/>
        <end position="55"/>
    </location>
</feature>
<dbReference type="AlphaFoldDB" id="A0A1Y2CQ66"/>
<evidence type="ECO:0000313" key="2">
    <source>
        <dbReference type="EMBL" id="ORY49179.1"/>
    </source>
</evidence>
<feature type="transmembrane region" description="Helical" evidence="1">
    <location>
        <begin position="75"/>
        <end position="96"/>
    </location>
</feature>
<sequence length="157" mass="17844">MNRLLILGLICLISFFVCMVIQRFMDLHSLESEVSFILEKFFLAMVESCATYYSWIRGEAVVDIVSPRIYYWLKYAVMVFQVFFFLQVIPPIAFAMYSKDSPAPPIVTYASQGSVILVGVIVVFLDIVSPSFFSSIFINKGSLQKVTGNCTQYQNIV</sequence>
<gene>
    <name evidence="2" type="ORF">BCR33DRAFT_20500</name>
</gene>